<comment type="caution">
    <text evidence="2">The sequence shown here is derived from an EMBL/GenBank/DDBJ whole genome shotgun (WGS) entry which is preliminary data.</text>
</comment>
<sequence length="118" mass="13043">MRGSPPLTPGEMRKYLSLRMRGRAPVLLGRLTGVKSTKNTCSYRALEKTRQMGAEFVGAQPRRSGKQEGLRERGSSGPRWPQAKGRGLPCRCGGRMLRETLMRTAVLLSGSLLRGLRC</sequence>
<dbReference type="EMBL" id="JANPWB010000009">
    <property type="protein sequence ID" value="KAJ1148392.1"/>
    <property type="molecule type" value="Genomic_DNA"/>
</dbReference>
<gene>
    <name evidence="2" type="ORF">NDU88_001229</name>
</gene>
<evidence type="ECO:0000313" key="3">
    <source>
        <dbReference type="Proteomes" id="UP001066276"/>
    </source>
</evidence>
<dbReference type="AlphaFoldDB" id="A0AAV7R6J9"/>
<organism evidence="2 3">
    <name type="scientific">Pleurodeles waltl</name>
    <name type="common">Iberian ribbed newt</name>
    <dbReference type="NCBI Taxonomy" id="8319"/>
    <lineage>
        <taxon>Eukaryota</taxon>
        <taxon>Metazoa</taxon>
        <taxon>Chordata</taxon>
        <taxon>Craniata</taxon>
        <taxon>Vertebrata</taxon>
        <taxon>Euteleostomi</taxon>
        <taxon>Amphibia</taxon>
        <taxon>Batrachia</taxon>
        <taxon>Caudata</taxon>
        <taxon>Salamandroidea</taxon>
        <taxon>Salamandridae</taxon>
        <taxon>Pleurodelinae</taxon>
        <taxon>Pleurodeles</taxon>
    </lineage>
</organism>
<name>A0AAV7R6J9_PLEWA</name>
<evidence type="ECO:0000256" key="1">
    <source>
        <dbReference type="SAM" id="MobiDB-lite"/>
    </source>
</evidence>
<reference evidence="2" key="1">
    <citation type="journal article" date="2022" name="bioRxiv">
        <title>Sequencing and chromosome-scale assembly of the giantPleurodeles waltlgenome.</title>
        <authorList>
            <person name="Brown T."/>
            <person name="Elewa A."/>
            <person name="Iarovenko S."/>
            <person name="Subramanian E."/>
            <person name="Araus A.J."/>
            <person name="Petzold A."/>
            <person name="Susuki M."/>
            <person name="Suzuki K.-i.T."/>
            <person name="Hayashi T."/>
            <person name="Toyoda A."/>
            <person name="Oliveira C."/>
            <person name="Osipova E."/>
            <person name="Leigh N.D."/>
            <person name="Simon A."/>
            <person name="Yun M.H."/>
        </authorList>
    </citation>
    <scope>NUCLEOTIDE SEQUENCE</scope>
    <source>
        <strain evidence="2">20211129_DDA</strain>
        <tissue evidence="2">Liver</tissue>
    </source>
</reference>
<dbReference type="Proteomes" id="UP001066276">
    <property type="component" value="Chromosome 5"/>
</dbReference>
<proteinExistence type="predicted"/>
<accession>A0AAV7R6J9</accession>
<evidence type="ECO:0000313" key="2">
    <source>
        <dbReference type="EMBL" id="KAJ1148392.1"/>
    </source>
</evidence>
<protein>
    <submittedName>
        <fullName evidence="2">Uncharacterized protein</fullName>
    </submittedName>
</protein>
<feature type="region of interest" description="Disordered" evidence="1">
    <location>
        <begin position="59"/>
        <end position="87"/>
    </location>
</feature>
<keyword evidence="3" id="KW-1185">Reference proteome</keyword>
<feature type="compositionally biased region" description="Basic and acidic residues" evidence="1">
    <location>
        <begin position="65"/>
        <end position="74"/>
    </location>
</feature>